<evidence type="ECO:0000256" key="1">
    <source>
        <dbReference type="HAMAP-Rule" id="MF_01245"/>
    </source>
</evidence>
<evidence type="ECO:0000259" key="2">
    <source>
        <dbReference type="Pfam" id="PF04457"/>
    </source>
</evidence>
<evidence type="ECO:0000313" key="5">
    <source>
        <dbReference type="Proteomes" id="UP000268446"/>
    </source>
</evidence>
<dbReference type="AlphaFoldDB" id="A0A497EXP0"/>
<dbReference type="InterPro" id="IPR040459">
    <property type="entry name" value="MJ1316"/>
</dbReference>
<dbReference type="HAMAP" id="MF_01245">
    <property type="entry name" value="UPF0248"/>
    <property type="match status" value="1"/>
</dbReference>
<dbReference type="Pfam" id="PF04457">
    <property type="entry name" value="MJ1316"/>
    <property type="match status" value="1"/>
</dbReference>
<reference evidence="5 6" key="1">
    <citation type="submission" date="2018-06" db="EMBL/GenBank/DDBJ databases">
        <title>Extensive metabolic versatility and redundancy in microbially diverse, dynamic hydrothermal sediments.</title>
        <authorList>
            <person name="Dombrowski N."/>
            <person name="Teske A."/>
            <person name="Baker B.J."/>
        </authorList>
    </citation>
    <scope>NUCLEOTIDE SEQUENCE [LARGE SCALE GENOMIC DNA]</scope>
    <source>
        <strain evidence="4">B20_G2</strain>
        <strain evidence="3">B29_G17</strain>
    </source>
</reference>
<proteinExistence type="inferred from homology"/>
<feature type="domain" description="MJ1316 RNA cyclic group end recognition" evidence="2">
    <location>
        <begin position="1"/>
        <end position="81"/>
    </location>
</feature>
<sequence>MSRIREILNRIFWHPNEDPRNYEIVFIHRGAPNDLKVIPAWCVVKVNPGSFEYSLGGENARIPFHRIVEIRDAKSGKVVWRSPKHGSTAIFKSA</sequence>
<comment type="caution">
    <text evidence="3">The sequence shown here is derived from an EMBL/GenBank/DDBJ whole genome shotgun (WGS) entry which is preliminary data.</text>
</comment>
<evidence type="ECO:0000313" key="4">
    <source>
        <dbReference type="EMBL" id="RLE54936.1"/>
    </source>
</evidence>
<accession>A0A497EXP0</accession>
<evidence type="ECO:0000313" key="3">
    <source>
        <dbReference type="EMBL" id="RLE52143.1"/>
    </source>
</evidence>
<gene>
    <name evidence="3" type="ORF">DRJ20_00725</name>
    <name evidence="4" type="ORF">DRJ26_01320</name>
</gene>
<comment type="similarity">
    <text evidence="1">Belongs to the UPF0248 family.</text>
</comment>
<organism evidence="3 5">
    <name type="scientific">Thermoproteota archaeon</name>
    <dbReference type="NCBI Taxonomy" id="2056631"/>
    <lineage>
        <taxon>Archaea</taxon>
        <taxon>Thermoproteota</taxon>
    </lineage>
</organism>
<name>A0A497EXP0_9CREN</name>
<dbReference type="EMBL" id="QMQZ01000011">
    <property type="protein sequence ID" value="RLE52143.1"/>
    <property type="molecule type" value="Genomic_DNA"/>
</dbReference>
<dbReference type="InterPro" id="IPR007547">
    <property type="entry name" value="UPF0248"/>
</dbReference>
<protein>
    <recommendedName>
        <fullName evidence="1">UPF0248 protein DRJ20_00725</fullName>
    </recommendedName>
</protein>
<evidence type="ECO:0000313" key="6">
    <source>
        <dbReference type="Proteomes" id="UP000269499"/>
    </source>
</evidence>
<dbReference type="Proteomes" id="UP000269499">
    <property type="component" value="Unassembled WGS sequence"/>
</dbReference>
<dbReference type="EMBL" id="QMRA01000013">
    <property type="protein sequence ID" value="RLE54936.1"/>
    <property type="molecule type" value="Genomic_DNA"/>
</dbReference>
<dbReference type="Proteomes" id="UP000268446">
    <property type="component" value="Unassembled WGS sequence"/>
</dbReference>